<protein>
    <submittedName>
        <fullName evidence="2">Uncharacterized protein</fullName>
    </submittedName>
</protein>
<reference evidence="2" key="1">
    <citation type="submission" date="2017-08" db="EMBL/GenBank/DDBJ databases">
        <authorList>
            <person name="Polle J.E."/>
            <person name="Barry K."/>
            <person name="Cushman J."/>
            <person name="Schmutz J."/>
            <person name="Tran D."/>
            <person name="Hathwaick L.T."/>
            <person name="Yim W.C."/>
            <person name="Jenkins J."/>
            <person name="Mckie-Krisberg Z.M."/>
            <person name="Prochnik S."/>
            <person name="Lindquist E."/>
            <person name="Dockter R.B."/>
            <person name="Adam C."/>
            <person name="Molina H."/>
            <person name="Bunkerborg J."/>
            <person name="Jin E."/>
            <person name="Buchheim M."/>
            <person name="Magnuson J."/>
        </authorList>
    </citation>
    <scope>NUCLEOTIDE SEQUENCE</scope>
    <source>
        <strain evidence="2">CCAP 19/18</strain>
    </source>
</reference>
<organism evidence="2 3">
    <name type="scientific">Dunaliella salina</name>
    <name type="common">Green alga</name>
    <name type="synonym">Protococcus salinus</name>
    <dbReference type="NCBI Taxonomy" id="3046"/>
    <lineage>
        <taxon>Eukaryota</taxon>
        <taxon>Viridiplantae</taxon>
        <taxon>Chlorophyta</taxon>
        <taxon>core chlorophytes</taxon>
        <taxon>Chlorophyceae</taxon>
        <taxon>CS clade</taxon>
        <taxon>Chlamydomonadales</taxon>
        <taxon>Dunaliellaceae</taxon>
        <taxon>Dunaliella</taxon>
    </lineage>
</organism>
<comment type="caution">
    <text evidence="2">The sequence shown here is derived from an EMBL/GenBank/DDBJ whole genome shotgun (WGS) entry which is preliminary data.</text>
</comment>
<accession>A0ABQ7FWH8</accession>
<keyword evidence="1" id="KW-0472">Membrane</keyword>
<keyword evidence="3" id="KW-1185">Reference proteome</keyword>
<keyword evidence="1" id="KW-0812">Transmembrane</keyword>
<evidence type="ECO:0000313" key="2">
    <source>
        <dbReference type="EMBL" id="KAF5826716.1"/>
    </source>
</evidence>
<dbReference type="EMBL" id="MU070751">
    <property type="protein sequence ID" value="KAF5826716.1"/>
    <property type="molecule type" value="Genomic_DNA"/>
</dbReference>
<keyword evidence="1" id="KW-1133">Transmembrane helix</keyword>
<name>A0ABQ7FWH8_DUNSA</name>
<feature type="transmembrane region" description="Helical" evidence="1">
    <location>
        <begin position="64"/>
        <end position="85"/>
    </location>
</feature>
<gene>
    <name evidence="2" type="ORF">DUNSADRAFT_2268</name>
</gene>
<evidence type="ECO:0000313" key="3">
    <source>
        <dbReference type="Proteomes" id="UP000815325"/>
    </source>
</evidence>
<proteinExistence type="predicted"/>
<evidence type="ECO:0000256" key="1">
    <source>
        <dbReference type="SAM" id="Phobius"/>
    </source>
</evidence>
<dbReference type="Proteomes" id="UP000815325">
    <property type="component" value="Unassembled WGS sequence"/>
</dbReference>
<sequence length="114" mass="12758">MWCCWEDCSSHLMRREWPQNFNSLLGHCVPFGGAFERWVGSANSFLFKFASALLVNISMPVHPFVVLMFLCAAIYLCAEVGHIFAQQTMLLLPGLLRPGPQDQGPILVNPAHVL</sequence>